<dbReference type="AlphaFoldDB" id="A0AAV4XL29"/>
<evidence type="ECO:0000313" key="2">
    <source>
        <dbReference type="EMBL" id="GIY94724.1"/>
    </source>
</evidence>
<dbReference type="EMBL" id="BPLR01017818">
    <property type="protein sequence ID" value="GIY94724.1"/>
    <property type="molecule type" value="Genomic_DNA"/>
</dbReference>
<reference evidence="2 3" key="1">
    <citation type="submission" date="2021-06" db="EMBL/GenBank/DDBJ databases">
        <title>Caerostris extrusa draft genome.</title>
        <authorList>
            <person name="Kono N."/>
            <person name="Arakawa K."/>
        </authorList>
    </citation>
    <scope>NUCLEOTIDE SEQUENCE [LARGE SCALE GENOMIC DNA]</scope>
</reference>
<comment type="caution">
    <text evidence="2">The sequence shown here is derived from an EMBL/GenBank/DDBJ whole genome shotgun (WGS) entry which is preliminary data.</text>
</comment>
<organism evidence="2 3">
    <name type="scientific">Caerostris extrusa</name>
    <name type="common">Bark spider</name>
    <name type="synonym">Caerostris bankana</name>
    <dbReference type="NCBI Taxonomy" id="172846"/>
    <lineage>
        <taxon>Eukaryota</taxon>
        <taxon>Metazoa</taxon>
        <taxon>Ecdysozoa</taxon>
        <taxon>Arthropoda</taxon>
        <taxon>Chelicerata</taxon>
        <taxon>Arachnida</taxon>
        <taxon>Araneae</taxon>
        <taxon>Araneomorphae</taxon>
        <taxon>Entelegynae</taxon>
        <taxon>Araneoidea</taxon>
        <taxon>Araneidae</taxon>
        <taxon>Caerostris</taxon>
    </lineage>
</organism>
<accession>A0AAV4XL29</accession>
<evidence type="ECO:0000256" key="1">
    <source>
        <dbReference type="SAM" id="MobiDB-lite"/>
    </source>
</evidence>
<feature type="non-terminal residue" evidence="2">
    <location>
        <position position="1"/>
    </location>
</feature>
<sequence>TQASNYQGQRYLLAGRMSRTRQRTSRSDLRCSGNDYNYRKPYIDPIRGRGGPFRPSIENMDFS</sequence>
<evidence type="ECO:0000313" key="3">
    <source>
        <dbReference type="Proteomes" id="UP001054945"/>
    </source>
</evidence>
<protein>
    <submittedName>
        <fullName evidence="2">Uncharacterized protein</fullName>
    </submittedName>
</protein>
<name>A0AAV4XL29_CAEEX</name>
<feature type="region of interest" description="Disordered" evidence="1">
    <location>
        <begin position="40"/>
        <end position="63"/>
    </location>
</feature>
<proteinExistence type="predicted"/>
<dbReference type="Proteomes" id="UP001054945">
    <property type="component" value="Unassembled WGS sequence"/>
</dbReference>
<gene>
    <name evidence="2" type="ORF">CEXT_547791</name>
</gene>
<keyword evidence="3" id="KW-1185">Reference proteome</keyword>